<accession>A0A9D9I583</accession>
<name>A0A9D9I583_9BACT</name>
<feature type="signal peptide" evidence="1">
    <location>
        <begin position="1"/>
        <end position="19"/>
    </location>
</feature>
<dbReference type="Pfam" id="PF16115">
    <property type="entry name" value="DUF4831"/>
    <property type="match status" value="2"/>
</dbReference>
<gene>
    <name evidence="2" type="ORF">IAB93_05250</name>
</gene>
<keyword evidence="1" id="KW-0732">Signal</keyword>
<reference evidence="2" key="2">
    <citation type="journal article" date="2021" name="PeerJ">
        <title>Extensive microbial diversity within the chicken gut microbiome revealed by metagenomics and culture.</title>
        <authorList>
            <person name="Gilroy R."/>
            <person name="Ravi A."/>
            <person name="Getino M."/>
            <person name="Pursley I."/>
            <person name="Horton D.L."/>
            <person name="Alikhan N.F."/>
            <person name="Baker D."/>
            <person name="Gharbi K."/>
            <person name="Hall N."/>
            <person name="Watson M."/>
            <person name="Adriaenssens E.M."/>
            <person name="Foster-Nyarko E."/>
            <person name="Jarju S."/>
            <person name="Secka A."/>
            <person name="Antonio M."/>
            <person name="Oren A."/>
            <person name="Chaudhuri R.R."/>
            <person name="La Ragione R."/>
            <person name="Hildebrand F."/>
            <person name="Pallen M.J."/>
        </authorList>
    </citation>
    <scope>NUCLEOTIDE SEQUENCE</scope>
    <source>
        <strain evidence="2">10037</strain>
    </source>
</reference>
<evidence type="ECO:0000313" key="2">
    <source>
        <dbReference type="EMBL" id="MBO8465388.1"/>
    </source>
</evidence>
<dbReference type="InterPro" id="IPR032265">
    <property type="entry name" value="DUF4831"/>
</dbReference>
<sequence length="346" mass="37691">MLRKIILSFSAAALSVLCASGKTPGKIVYSLPSTTVSMEVEAVREAFHAGPYAEYAMKYLGVEARLEDKTTYTVTGIRLVPYLEADPAAVYEINTGASSITSADFLKLSSQGLVSLPGGFSERPEIWRFPSQSPAGGFAGAASGNNFSSETVELYRMEERDGVYERVSVQQTQVVAKSLEKKAAETAAAIFRLREKREQIITGDTDATFDGEALGAAIAEITRLEEQYMTMFLGYTDYSVQRMNFDFSPKKGDGQVYVVFRISDEAGLLPSDNMSGRPVVATLEIEGGKTDAEVSGSEKMTDLVLFYRMPAVAVVKVTDGTTLLSQSRIPFYQLGETLSMPVRLLK</sequence>
<reference evidence="2" key="1">
    <citation type="submission" date="2020-10" db="EMBL/GenBank/DDBJ databases">
        <authorList>
            <person name="Gilroy R."/>
        </authorList>
    </citation>
    <scope>NUCLEOTIDE SEQUENCE</scope>
    <source>
        <strain evidence="2">10037</strain>
    </source>
</reference>
<dbReference type="Proteomes" id="UP000823597">
    <property type="component" value="Unassembled WGS sequence"/>
</dbReference>
<evidence type="ECO:0000313" key="3">
    <source>
        <dbReference type="Proteomes" id="UP000823597"/>
    </source>
</evidence>
<evidence type="ECO:0000256" key="1">
    <source>
        <dbReference type="SAM" id="SignalP"/>
    </source>
</evidence>
<organism evidence="2 3">
    <name type="scientific">Candidatus Merdivivens pullistercoris</name>
    <dbReference type="NCBI Taxonomy" id="2840873"/>
    <lineage>
        <taxon>Bacteria</taxon>
        <taxon>Pseudomonadati</taxon>
        <taxon>Bacteroidota</taxon>
        <taxon>Bacteroidia</taxon>
        <taxon>Bacteroidales</taxon>
        <taxon>Muribaculaceae</taxon>
        <taxon>Muribaculaceae incertae sedis</taxon>
        <taxon>Candidatus Merdivivens</taxon>
    </lineage>
</organism>
<feature type="chain" id="PRO_5039220774" evidence="1">
    <location>
        <begin position="20"/>
        <end position="346"/>
    </location>
</feature>
<dbReference type="EMBL" id="JADIME010000054">
    <property type="protein sequence ID" value="MBO8465388.1"/>
    <property type="molecule type" value="Genomic_DNA"/>
</dbReference>
<protein>
    <submittedName>
        <fullName evidence="2">DUF4831 family protein</fullName>
    </submittedName>
</protein>
<proteinExistence type="predicted"/>
<dbReference type="AlphaFoldDB" id="A0A9D9I583"/>
<comment type="caution">
    <text evidence="2">The sequence shown here is derived from an EMBL/GenBank/DDBJ whole genome shotgun (WGS) entry which is preliminary data.</text>
</comment>